<evidence type="ECO:0000313" key="3">
    <source>
        <dbReference type="Proteomes" id="UP000006697"/>
    </source>
</evidence>
<keyword evidence="1" id="KW-0812">Transmembrane</keyword>
<dbReference type="AlphaFoldDB" id="A4G1S4"/>
<evidence type="ECO:0000313" key="2">
    <source>
        <dbReference type="EMBL" id="CAL60461.1"/>
    </source>
</evidence>
<protein>
    <submittedName>
        <fullName evidence="2">Uncharacterized protein</fullName>
    </submittedName>
</protein>
<feature type="transmembrane region" description="Helical" evidence="1">
    <location>
        <begin position="36"/>
        <end position="54"/>
    </location>
</feature>
<accession>A4G1S4</accession>
<dbReference type="KEGG" id="har:HEAR0232"/>
<dbReference type="HOGENOM" id="CLU_2788201_0_0_4"/>
<organism evidence="2 3">
    <name type="scientific">Herminiimonas arsenicoxydans</name>
    <dbReference type="NCBI Taxonomy" id="204773"/>
    <lineage>
        <taxon>Bacteria</taxon>
        <taxon>Pseudomonadati</taxon>
        <taxon>Pseudomonadota</taxon>
        <taxon>Betaproteobacteria</taxon>
        <taxon>Burkholderiales</taxon>
        <taxon>Oxalobacteraceae</taxon>
        <taxon>Herminiimonas</taxon>
    </lineage>
</organism>
<name>A4G1S4_HERAR</name>
<dbReference type="STRING" id="204773.HEAR0232"/>
<reference evidence="2 3" key="1">
    <citation type="journal article" date="2007" name="PLoS Genet.">
        <title>A tale of two oxidation states: bacterial colonization of arsenic-rich environments.</title>
        <authorList>
            <person name="Muller D."/>
            <person name="Medigue C."/>
            <person name="Koechler S."/>
            <person name="Barbe V."/>
            <person name="Barakat M."/>
            <person name="Talla E."/>
            <person name="Bonnefoy V."/>
            <person name="Krin E."/>
            <person name="Arsene-Ploetze F."/>
            <person name="Carapito C."/>
            <person name="Chandler M."/>
            <person name="Cournoyer B."/>
            <person name="Cruveiller S."/>
            <person name="Dossat C."/>
            <person name="Duval S."/>
            <person name="Heymann M."/>
            <person name="Leize E."/>
            <person name="Lieutaud A."/>
            <person name="Lievremont D."/>
            <person name="Makita Y."/>
            <person name="Mangenot S."/>
            <person name="Nitschke W."/>
            <person name="Ortet P."/>
            <person name="Perdrial N."/>
            <person name="Schoepp B."/>
            <person name="Siguier N."/>
            <person name="Simeonova D.D."/>
            <person name="Rouy Z."/>
            <person name="Segurens B."/>
            <person name="Turlin E."/>
            <person name="Vallenet D."/>
            <person name="Van Dorsselaer A."/>
            <person name="Weiss S."/>
            <person name="Weissenbach J."/>
            <person name="Lett M.C."/>
            <person name="Danchin A."/>
            <person name="Bertin P.N."/>
        </authorList>
    </citation>
    <scope>NUCLEOTIDE SEQUENCE [LARGE SCALE GENOMIC DNA]</scope>
    <source>
        <strain evidence="3">ULPAs1</strain>
    </source>
</reference>
<proteinExistence type="predicted"/>
<dbReference type="EMBL" id="CU207211">
    <property type="protein sequence ID" value="CAL60461.1"/>
    <property type="molecule type" value="Genomic_DNA"/>
</dbReference>
<keyword evidence="1" id="KW-0472">Membrane</keyword>
<keyword evidence="3" id="KW-1185">Reference proteome</keyword>
<dbReference type="Proteomes" id="UP000006697">
    <property type="component" value="Chromosome"/>
</dbReference>
<sequence length="68" mass="7999">MRQLTNKFHACWRILTRFCREKTSPPPYDRRHPNKVRLAVLVGGLVFALMIRLLQNNGLSIHEKRDDA</sequence>
<keyword evidence="1" id="KW-1133">Transmembrane helix</keyword>
<evidence type="ECO:0000256" key="1">
    <source>
        <dbReference type="SAM" id="Phobius"/>
    </source>
</evidence>
<gene>
    <name evidence="2" type="ordered locus">HEAR0232</name>
</gene>